<keyword evidence="4" id="KW-0498">Mitosis</keyword>
<protein>
    <recommendedName>
        <fullName evidence="8">HORMA domain-containing protein</fullName>
    </recommendedName>
</protein>
<evidence type="ECO:0000256" key="4">
    <source>
        <dbReference type="ARBA" id="ARBA00022776"/>
    </source>
</evidence>
<dbReference type="PANTHER" id="PTHR11842:SF11">
    <property type="entry name" value="MITOTIC SPINDLE ASSEMBLY CHECKPOINT PROTEIN MAD2A"/>
    <property type="match status" value="1"/>
</dbReference>
<dbReference type="GO" id="GO:0005654">
    <property type="term" value="C:nucleoplasm"/>
    <property type="evidence" value="ECO:0007669"/>
    <property type="project" value="TreeGrafter"/>
</dbReference>
<dbReference type="Proteomes" id="UP000765509">
    <property type="component" value="Unassembled WGS sequence"/>
</dbReference>
<keyword evidence="10" id="KW-1185">Reference proteome</keyword>
<evidence type="ECO:0000256" key="5">
    <source>
        <dbReference type="ARBA" id="ARBA00023242"/>
    </source>
</evidence>
<dbReference type="Pfam" id="PF02301">
    <property type="entry name" value="HORMA"/>
    <property type="match status" value="1"/>
</dbReference>
<dbReference type="OrthoDB" id="1806at2759"/>
<evidence type="ECO:0000256" key="2">
    <source>
        <dbReference type="ARBA" id="ARBA00010348"/>
    </source>
</evidence>
<dbReference type="PANTHER" id="PTHR11842">
    <property type="entry name" value="MITOTIC SPINDLE ASSEMBLY CHECKPOINT PROTEIN MAD2"/>
    <property type="match status" value="1"/>
</dbReference>
<evidence type="ECO:0000256" key="7">
    <source>
        <dbReference type="SAM" id="MobiDB-lite"/>
    </source>
</evidence>
<dbReference type="Gene3D" id="3.30.900.10">
    <property type="entry name" value="HORMA domain"/>
    <property type="match status" value="1"/>
</dbReference>
<comment type="caution">
    <text evidence="9">The sequence shown here is derived from an EMBL/GenBank/DDBJ whole genome shotgun (WGS) entry which is preliminary data.</text>
</comment>
<dbReference type="InterPro" id="IPR045091">
    <property type="entry name" value="Mad2-like"/>
</dbReference>
<proteinExistence type="inferred from homology"/>
<gene>
    <name evidence="9" type="ORF">O181_069064</name>
</gene>
<evidence type="ECO:0000256" key="3">
    <source>
        <dbReference type="ARBA" id="ARBA00022618"/>
    </source>
</evidence>
<dbReference type="EMBL" id="AVOT02035068">
    <property type="protein sequence ID" value="MBW0529349.1"/>
    <property type="molecule type" value="Genomic_DNA"/>
</dbReference>
<keyword evidence="3" id="KW-0132">Cell division</keyword>
<evidence type="ECO:0000256" key="6">
    <source>
        <dbReference type="ARBA" id="ARBA00023306"/>
    </source>
</evidence>
<sequence length="274" mass="31634">MNPAKGGTNRYKSTIKKQATRFHWTGYKRMPLAKPIRSDRRKRQAANAKDRVVKLKVDIFQSTVILCEFLYYCFNTILGLREIYPKQDFKWLKRYDIFLPILIDPDLKSYLTKVTTQLKPWLEERKVTRVVLALVASETRETVERWQFDIHTVDKSSQPDPQPLVRSPANGSYKSEPLARSDHDMQAEALQIFRQIFSSVTFMPALKPDECLFTILTYVDESAPVPADWTQSDPHIISATADQVPIHGLTTSVHKLIPTVTYCANRNQCEEDNE</sequence>
<reference evidence="9" key="1">
    <citation type="submission" date="2021-03" db="EMBL/GenBank/DDBJ databases">
        <title>Draft genome sequence of rust myrtle Austropuccinia psidii MF-1, a brazilian biotype.</title>
        <authorList>
            <person name="Quecine M.C."/>
            <person name="Pachon D.M.R."/>
            <person name="Bonatelli M.L."/>
            <person name="Correr F.H."/>
            <person name="Franceschini L.M."/>
            <person name="Leite T.F."/>
            <person name="Margarido G.R.A."/>
            <person name="Almeida C.A."/>
            <person name="Ferrarezi J.A."/>
            <person name="Labate C.A."/>
        </authorList>
    </citation>
    <scope>NUCLEOTIDE SEQUENCE</scope>
    <source>
        <strain evidence="9">MF-1</strain>
    </source>
</reference>
<dbReference type="PROSITE" id="PS50815">
    <property type="entry name" value="HORMA"/>
    <property type="match status" value="1"/>
</dbReference>
<dbReference type="GO" id="GO:0000776">
    <property type="term" value="C:kinetochore"/>
    <property type="evidence" value="ECO:0007669"/>
    <property type="project" value="TreeGrafter"/>
</dbReference>
<evidence type="ECO:0000256" key="1">
    <source>
        <dbReference type="ARBA" id="ARBA00004123"/>
    </source>
</evidence>
<evidence type="ECO:0000259" key="8">
    <source>
        <dbReference type="PROSITE" id="PS50815"/>
    </source>
</evidence>
<feature type="domain" description="HORMA" evidence="8">
    <location>
        <begin position="60"/>
        <end position="260"/>
    </location>
</feature>
<keyword evidence="6" id="KW-0131">Cell cycle</keyword>
<organism evidence="9 10">
    <name type="scientific">Austropuccinia psidii MF-1</name>
    <dbReference type="NCBI Taxonomy" id="1389203"/>
    <lineage>
        <taxon>Eukaryota</taxon>
        <taxon>Fungi</taxon>
        <taxon>Dikarya</taxon>
        <taxon>Basidiomycota</taxon>
        <taxon>Pucciniomycotina</taxon>
        <taxon>Pucciniomycetes</taxon>
        <taxon>Pucciniales</taxon>
        <taxon>Sphaerophragmiaceae</taxon>
        <taxon>Austropuccinia</taxon>
    </lineage>
</organism>
<dbReference type="InterPro" id="IPR003511">
    <property type="entry name" value="HORMA_dom"/>
</dbReference>
<dbReference type="GO" id="GO:0005737">
    <property type="term" value="C:cytoplasm"/>
    <property type="evidence" value="ECO:0007669"/>
    <property type="project" value="TreeGrafter"/>
</dbReference>
<accession>A0A9Q3EY42</accession>
<dbReference type="GO" id="GO:0007094">
    <property type="term" value="P:mitotic spindle assembly checkpoint signaling"/>
    <property type="evidence" value="ECO:0007669"/>
    <property type="project" value="TreeGrafter"/>
</dbReference>
<comment type="subcellular location">
    <subcellularLocation>
        <location evidence="1">Nucleus</location>
    </subcellularLocation>
</comment>
<name>A0A9Q3EY42_9BASI</name>
<comment type="similarity">
    <text evidence="2">Belongs to the MAD2 family.</text>
</comment>
<evidence type="ECO:0000313" key="10">
    <source>
        <dbReference type="Proteomes" id="UP000765509"/>
    </source>
</evidence>
<dbReference type="SUPFAM" id="SSF56019">
    <property type="entry name" value="The spindle assembly checkpoint protein mad2"/>
    <property type="match status" value="1"/>
</dbReference>
<feature type="region of interest" description="Disordered" evidence="7">
    <location>
        <begin position="154"/>
        <end position="178"/>
    </location>
</feature>
<dbReference type="GO" id="GO:0051301">
    <property type="term" value="P:cell division"/>
    <property type="evidence" value="ECO:0007669"/>
    <property type="project" value="UniProtKB-KW"/>
</dbReference>
<keyword evidence="5" id="KW-0539">Nucleus</keyword>
<evidence type="ECO:0000313" key="9">
    <source>
        <dbReference type="EMBL" id="MBW0529349.1"/>
    </source>
</evidence>
<dbReference type="AlphaFoldDB" id="A0A9Q3EY42"/>
<dbReference type="InterPro" id="IPR036570">
    <property type="entry name" value="HORMA_dom_sf"/>
</dbReference>